<organism evidence="6 7">
    <name type="scientific">Pleurotus ostreatus</name>
    <name type="common">Oyster mushroom</name>
    <name type="synonym">White-rot fungus</name>
    <dbReference type="NCBI Taxonomy" id="5322"/>
    <lineage>
        <taxon>Eukaryota</taxon>
        <taxon>Fungi</taxon>
        <taxon>Dikarya</taxon>
        <taxon>Basidiomycota</taxon>
        <taxon>Agaricomycotina</taxon>
        <taxon>Agaricomycetes</taxon>
        <taxon>Agaricomycetidae</taxon>
        <taxon>Agaricales</taxon>
        <taxon>Pleurotineae</taxon>
        <taxon>Pleurotaceae</taxon>
        <taxon>Pleurotus</taxon>
    </lineage>
</organism>
<gene>
    <name evidence="6" type="ORF">PC9H_011455</name>
</gene>
<dbReference type="Proteomes" id="UP000623687">
    <property type="component" value="Unassembled WGS sequence"/>
</dbReference>
<keyword evidence="4 5" id="KW-0472">Membrane</keyword>
<dbReference type="InterPro" id="IPR036259">
    <property type="entry name" value="MFS_trans_sf"/>
</dbReference>
<comment type="caution">
    <text evidence="6">The sequence shown here is derived from an EMBL/GenBank/DDBJ whole genome shotgun (WGS) entry which is preliminary data.</text>
</comment>
<dbReference type="Gene3D" id="1.20.1250.20">
    <property type="entry name" value="MFS general substrate transporter like domains"/>
    <property type="match status" value="1"/>
</dbReference>
<evidence type="ECO:0000256" key="4">
    <source>
        <dbReference type="ARBA" id="ARBA00023136"/>
    </source>
</evidence>
<evidence type="ECO:0000256" key="3">
    <source>
        <dbReference type="ARBA" id="ARBA00022989"/>
    </source>
</evidence>
<name>A0A8H6ZQL4_PLEOS</name>
<dbReference type="RefSeq" id="XP_036626794.1">
    <property type="nucleotide sequence ID" value="XM_036780939.1"/>
</dbReference>
<accession>A0A8H6ZQL4</accession>
<dbReference type="GO" id="GO:0016020">
    <property type="term" value="C:membrane"/>
    <property type="evidence" value="ECO:0007669"/>
    <property type="project" value="UniProtKB-SubCell"/>
</dbReference>
<proteinExistence type="predicted"/>
<dbReference type="AlphaFoldDB" id="A0A8H6ZQL4"/>
<keyword evidence="7" id="KW-1185">Reference proteome</keyword>
<dbReference type="GeneID" id="59381273"/>
<dbReference type="PANTHER" id="PTHR48022">
    <property type="entry name" value="PLASTIDIC GLUCOSE TRANSPORTER 4"/>
    <property type="match status" value="1"/>
</dbReference>
<comment type="subcellular location">
    <subcellularLocation>
        <location evidence="1">Membrane</location>
        <topology evidence="1">Multi-pass membrane protein</topology>
    </subcellularLocation>
</comment>
<dbReference type="SUPFAM" id="SSF103473">
    <property type="entry name" value="MFS general substrate transporter"/>
    <property type="match status" value="1"/>
</dbReference>
<evidence type="ECO:0000256" key="2">
    <source>
        <dbReference type="ARBA" id="ARBA00022692"/>
    </source>
</evidence>
<reference evidence="6" key="1">
    <citation type="submission" date="2019-07" db="EMBL/GenBank/DDBJ databases">
        <authorList>
            <person name="Palmer J.M."/>
        </authorList>
    </citation>
    <scope>NUCLEOTIDE SEQUENCE</scope>
    <source>
        <strain evidence="6">PC9</strain>
    </source>
</reference>
<evidence type="ECO:0000256" key="5">
    <source>
        <dbReference type="SAM" id="Phobius"/>
    </source>
</evidence>
<evidence type="ECO:0000313" key="6">
    <source>
        <dbReference type="EMBL" id="KAF7420936.1"/>
    </source>
</evidence>
<dbReference type="EMBL" id="JACETU010000009">
    <property type="protein sequence ID" value="KAF7420936.1"/>
    <property type="molecule type" value="Genomic_DNA"/>
</dbReference>
<keyword evidence="2 5" id="KW-0812">Transmembrane</keyword>
<dbReference type="VEuPathDB" id="FungiDB:PC9H_011455"/>
<dbReference type="GO" id="GO:0005351">
    <property type="term" value="F:carbohydrate:proton symporter activity"/>
    <property type="evidence" value="ECO:0007669"/>
    <property type="project" value="TreeGrafter"/>
</dbReference>
<dbReference type="OrthoDB" id="6133115at2759"/>
<dbReference type="Pfam" id="PF00083">
    <property type="entry name" value="Sugar_tr"/>
    <property type="match status" value="1"/>
</dbReference>
<evidence type="ECO:0000256" key="1">
    <source>
        <dbReference type="ARBA" id="ARBA00004141"/>
    </source>
</evidence>
<protein>
    <submittedName>
        <fullName evidence="6">Uncharacterized protein</fullName>
    </submittedName>
</protein>
<sequence length="133" mass="15001">MPDSIALTPLIVSYTVEILPLPLRAKGFTVFISAKSLSLIFNQYVNPVALHAIQWKYYVVYCCWLLFEVAFLYFFIIETKDRTLEETAALFNGEGAAQHLHGSAVADLILSTEKDKKSSSSLHEHADIHTPHY</sequence>
<dbReference type="PANTHER" id="PTHR48022:SF64">
    <property type="entry name" value="MAJOR FACILITATOR SUPERFAMILY (MFS) PROFILE DOMAIN-CONTAINING PROTEIN"/>
    <property type="match status" value="1"/>
</dbReference>
<dbReference type="InterPro" id="IPR005828">
    <property type="entry name" value="MFS_sugar_transport-like"/>
</dbReference>
<keyword evidence="3 5" id="KW-1133">Transmembrane helix</keyword>
<feature type="transmembrane region" description="Helical" evidence="5">
    <location>
        <begin position="57"/>
        <end position="76"/>
    </location>
</feature>
<dbReference type="InterPro" id="IPR050360">
    <property type="entry name" value="MFS_Sugar_Transporters"/>
</dbReference>
<evidence type="ECO:0000313" key="7">
    <source>
        <dbReference type="Proteomes" id="UP000623687"/>
    </source>
</evidence>